<comment type="caution">
    <text evidence="3">The sequence shown here is derived from an EMBL/GenBank/DDBJ whole genome shotgun (WGS) entry which is preliminary data.</text>
</comment>
<feature type="non-terminal residue" evidence="3">
    <location>
        <position position="232"/>
    </location>
</feature>
<dbReference type="Proteomes" id="UP000232722">
    <property type="component" value="Unassembled WGS sequence"/>
</dbReference>
<feature type="compositionally biased region" description="Polar residues" evidence="1">
    <location>
        <begin position="44"/>
        <end position="66"/>
    </location>
</feature>
<feature type="compositionally biased region" description="Low complexity" evidence="1">
    <location>
        <begin position="193"/>
        <end position="208"/>
    </location>
</feature>
<feature type="compositionally biased region" description="Basic and acidic residues" evidence="1">
    <location>
        <begin position="32"/>
        <end position="42"/>
    </location>
</feature>
<evidence type="ECO:0000313" key="4">
    <source>
        <dbReference type="Proteomes" id="UP000232722"/>
    </source>
</evidence>
<feature type="domain" description="YABBY protein C-terminal" evidence="2">
    <location>
        <begin position="8"/>
        <end position="54"/>
    </location>
</feature>
<evidence type="ECO:0000313" key="3">
    <source>
        <dbReference type="EMBL" id="PKC06933.1"/>
    </source>
</evidence>
<feature type="region of interest" description="Disordered" evidence="1">
    <location>
        <begin position="191"/>
        <end position="212"/>
    </location>
</feature>
<reference evidence="3 4" key="2">
    <citation type="submission" date="2017-09" db="EMBL/GenBank/DDBJ databases">
        <title>Extensive intraspecific genome diversity in a model arbuscular mycorrhizal fungus.</title>
        <authorList>
            <person name="Chen E.C."/>
            <person name="Morin E."/>
            <person name="Beaudet D."/>
            <person name="Noel J."/>
            <person name="Ndikumana S."/>
            <person name="Charron P."/>
            <person name="St-Onge C."/>
            <person name="Giorgi J."/>
            <person name="Grigoriev I.V."/>
            <person name="Roux C."/>
            <person name="Martin F.M."/>
            <person name="Corradi N."/>
        </authorList>
    </citation>
    <scope>NUCLEOTIDE SEQUENCE [LARGE SCALE GENOMIC DNA]</scope>
    <source>
        <strain evidence="3 4">A5</strain>
    </source>
</reference>
<protein>
    <recommendedName>
        <fullName evidence="2">YABBY protein C-terminal domain-containing protein</fullName>
    </recommendedName>
</protein>
<feature type="region of interest" description="Disordered" evidence="1">
    <location>
        <begin position="32"/>
        <end position="95"/>
    </location>
</feature>
<dbReference type="AlphaFoldDB" id="A0A2N0PJF2"/>
<evidence type="ECO:0000256" key="1">
    <source>
        <dbReference type="SAM" id="MobiDB-lite"/>
    </source>
</evidence>
<dbReference type="VEuPathDB" id="FungiDB:FUN_016183"/>
<dbReference type="Pfam" id="PF04690">
    <property type="entry name" value="YABBY"/>
    <property type="match status" value="1"/>
</dbReference>
<dbReference type="VEuPathDB" id="FungiDB:RhiirFUN_014202"/>
<accession>A0A2N0PJF2</accession>
<reference evidence="3 4" key="1">
    <citation type="submission" date="2016-04" db="EMBL/GenBank/DDBJ databases">
        <title>Genome analyses suggest a sexual origin of heterokaryosis in a supposedly ancient asexual fungus.</title>
        <authorList>
            <person name="Ropars J."/>
            <person name="Sedzielewska K."/>
            <person name="Noel J."/>
            <person name="Charron P."/>
            <person name="Farinelli L."/>
            <person name="Marton T."/>
            <person name="Kruger M."/>
            <person name="Pelin A."/>
            <person name="Brachmann A."/>
            <person name="Corradi N."/>
        </authorList>
    </citation>
    <scope>NUCLEOTIDE SEQUENCE [LARGE SCALE GENOMIC DNA]</scope>
    <source>
        <strain evidence="3 4">A5</strain>
    </source>
</reference>
<evidence type="ECO:0000259" key="2">
    <source>
        <dbReference type="Pfam" id="PF04690"/>
    </source>
</evidence>
<proteinExistence type="predicted"/>
<dbReference type="SUPFAM" id="SSF47095">
    <property type="entry name" value="HMG-box"/>
    <property type="match status" value="1"/>
</dbReference>
<dbReference type="InterPro" id="IPR056775">
    <property type="entry name" value="YABBY_C"/>
</dbReference>
<dbReference type="InterPro" id="IPR036910">
    <property type="entry name" value="HMG_box_dom_sf"/>
</dbReference>
<gene>
    <name evidence="3" type="ORF">RhiirA5_501012</name>
</gene>
<dbReference type="VEuPathDB" id="FungiDB:RhiirA1_444508"/>
<organism evidence="3 4">
    <name type="scientific">Rhizophagus irregularis</name>
    <dbReference type="NCBI Taxonomy" id="588596"/>
    <lineage>
        <taxon>Eukaryota</taxon>
        <taxon>Fungi</taxon>
        <taxon>Fungi incertae sedis</taxon>
        <taxon>Mucoromycota</taxon>
        <taxon>Glomeromycotina</taxon>
        <taxon>Glomeromycetes</taxon>
        <taxon>Glomerales</taxon>
        <taxon>Glomeraceae</taxon>
        <taxon>Rhizophagus</taxon>
    </lineage>
</organism>
<dbReference type="EMBL" id="LLXJ01000697">
    <property type="protein sequence ID" value="PKC06933.1"/>
    <property type="molecule type" value="Genomic_DNA"/>
</dbReference>
<sequence length="232" mass="27120">MGKSSKRSRRKTRRKLNPYNIYMRDEIAAIKERDPKIPHREAFTQASRSWSTSMRNPKNQLSNNQGKIPRNKSKRREIIKEKKAKKQTRKQVMDQKEIQKILNNDKSKKQETIFQDILHMIGEEYTETEAEAETEGKKERVNANDDIDELDVEMSETNENEDKNVDNQHTTVITDADVNMTVDDKLDVETETNANEEMVNDNNNANDNDNVEPEMIENEENGEMVMMNQDNN</sequence>
<name>A0A2N0PJF2_9GLOM</name>